<dbReference type="InterPro" id="IPR005467">
    <property type="entry name" value="His_kinase_dom"/>
</dbReference>
<dbReference type="PRINTS" id="PR00344">
    <property type="entry name" value="BCTRLSENSOR"/>
</dbReference>
<organism evidence="9 13">
    <name type="scientific">Coffea arabica</name>
    <name type="common">Arabian coffee</name>
    <dbReference type="NCBI Taxonomy" id="13443"/>
    <lineage>
        <taxon>Eukaryota</taxon>
        <taxon>Viridiplantae</taxon>
        <taxon>Streptophyta</taxon>
        <taxon>Embryophyta</taxon>
        <taxon>Tracheophyta</taxon>
        <taxon>Spermatophyta</taxon>
        <taxon>Magnoliopsida</taxon>
        <taxon>eudicotyledons</taxon>
        <taxon>Gunneridae</taxon>
        <taxon>Pentapetalae</taxon>
        <taxon>asterids</taxon>
        <taxon>lamiids</taxon>
        <taxon>Gentianales</taxon>
        <taxon>Rubiaceae</taxon>
        <taxon>Ixoroideae</taxon>
        <taxon>Gardenieae complex</taxon>
        <taxon>Bertiereae - Coffeeae clade</taxon>
        <taxon>Coffeeae</taxon>
        <taxon>Coffea</taxon>
    </lineage>
</organism>
<feature type="domain" description="Response regulatory" evidence="8">
    <location>
        <begin position="968"/>
        <end position="1098"/>
    </location>
</feature>
<feature type="domain" description="Histidine kinase" evidence="7">
    <location>
        <begin position="399"/>
        <end position="665"/>
    </location>
</feature>
<accession>A0ABM4WKZ0</accession>
<keyword evidence="6" id="KW-1133">Transmembrane helix</keyword>
<dbReference type="Proteomes" id="UP001652660">
    <property type="component" value="Chromosome 2c"/>
</dbReference>
<evidence type="ECO:0000256" key="4">
    <source>
        <dbReference type="PROSITE-ProRule" id="PRU00169"/>
    </source>
</evidence>
<feature type="transmembrane region" description="Helical" evidence="6">
    <location>
        <begin position="12"/>
        <end position="33"/>
    </location>
</feature>
<dbReference type="CDD" id="cd17546">
    <property type="entry name" value="REC_hyHK_CKI1_RcsC-like"/>
    <property type="match status" value="1"/>
</dbReference>
<dbReference type="Gene3D" id="1.10.287.130">
    <property type="match status" value="1"/>
</dbReference>
<dbReference type="Pfam" id="PF00072">
    <property type="entry name" value="Response_reg"/>
    <property type="match status" value="1"/>
</dbReference>
<dbReference type="EC" id="2.7.13.3" evidence="2"/>
<dbReference type="InterPro" id="IPR003661">
    <property type="entry name" value="HisK_dim/P_dom"/>
</dbReference>
<dbReference type="Gene3D" id="3.30.565.10">
    <property type="entry name" value="Histidine kinase-like ATPase, C-terminal domain"/>
    <property type="match status" value="1"/>
</dbReference>
<dbReference type="InterPro" id="IPR004358">
    <property type="entry name" value="Sig_transdc_His_kin-like_C"/>
</dbReference>
<dbReference type="SUPFAM" id="SSF47384">
    <property type="entry name" value="Homodimeric domain of signal transducing histidine kinase"/>
    <property type="match status" value="1"/>
</dbReference>
<keyword evidence="6" id="KW-0472">Membrane</keyword>
<feature type="region of interest" description="Disordered" evidence="5">
    <location>
        <begin position="767"/>
        <end position="796"/>
    </location>
</feature>
<protein>
    <recommendedName>
        <fullName evidence="2">histidine kinase</fullName>
        <ecNumber evidence="2">2.7.13.3</ecNumber>
    </recommendedName>
</protein>
<evidence type="ECO:0000256" key="2">
    <source>
        <dbReference type="ARBA" id="ARBA00012438"/>
    </source>
</evidence>
<keyword evidence="10 11" id="KW-0418">Kinase</keyword>
<evidence type="ECO:0000259" key="8">
    <source>
        <dbReference type="PROSITE" id="PS50110"/>
    </source>
</evidence>
<dbReference type="SMART" id="SM00388">
    <property type="entry name" value="HisKA"/>
    <property type="match status" value="1"/>
</dbReference>
<dbReference type="PANTHER" id="PTHR43719:SF50">
    <property type="entry name" value="HISTIDINE KINASE CKI1-LIKE ISOFORM X1"/>
    <property type="match status" value="1"/>
</dbReference>
<dbReference type="InterPro" id="IPR036097">
    <property type="entry name" value="HisK_dim/P_sf"/>
</dbReference>
<dbReference type="SUPFAM" id="SSF55874">
    <property type="entry name" value="ATPase domain of HSP90 chaperone/DNA topoisomerase II/histidine kinase"/>
    <property type="match status" value="1"/>
</dbReference>
<feature type="modified residue" description="4-aspartylphosphate" evidence="4">
    <location>
        <position position="1029"/>
    </location>
</feature>
<gene>
    <name evidence="10 11 12 13" type="primary">LOC113724638</name>
</gene>
<dbReference type="RefSeq" id="XP_071932449.1">
    <property type="nucleotide sequence ID" value="XM_072076348.1"/>
</dbReference>
<keyword evidence="6" id="KW-0812">Transmembrane</keyword>
<proteinExistence type="predicted"/>
<evidence type="ECO:0000259" key="7">
    <source>
        <dbReference type="PROSITE" id="PS50109"/>
    </source>
</evidence>
<evidence type="ECO:0000313" key="13">
    <source>
        <dbReference type="RefSeq" id="XP_071932451.1"/>
    </source>
</evidence>
<evidence type="ECO:0000313" key="12">
    <source>
        <dbReference type="RefSeq" id="XP_071932450.1"/>
    </source>
</evidence>
<evidence type="ECO:0000256" key="5">
    <source>
        <dbReference type="SAM" id="MobiDB-lite"/>
    </source>
</evidence>
<dbReference type="RefSeq" id="XP_071932450.1">
    <property type="nucleotide sequence ID" value="XM_072076349.1"/>
</dbReference>
<feature type="transmembrane region" description="Helical" evidence="6">
    <location>
        <begin position="338"/>
        <end position="363"/>
    </location>
</feature>
<evidence type="ECO:0000313" key="11">
    <source>
        <dbReference type="RefSeq" id="XP_071932449.1"/>
    </source>
</evidence>
<evidence type="ECO:0000313" key="9">
    <source>
        <dbReference type="Proteomes" id="UP001652660"/>
    </source>
</evidence>
<dbReference type="SMART" id="SM00387">
    <property type="entry name" value="HATPase_c"/>
    <property type="match status" value="1"/>
</dbReference>
<dbReference type="RefSeq" id="XP_071932448.1">
    <property type="nucleotide sequence ID" value="XM_072076347.1"/>
</dbReference>
<dbReference type="SMART" id="SM00448">
    <property type="entry name" value="REC"/>
    <property type="match status" value="1"/>
</dbReference>
<evidence type="ECO:0000256" key="6">
    <source>
        <dbReference type="SAM" id="Phobius"/>
    </source>
</evidence>
<name>A0ABM4WKZ0_COFAR</name>
<keyword evidence="3 4" id="KW-0597">Phosphoprotein</keyword>
<evidence type="ECO:0000256" key="3">
    <source>
        <dbReference type="ARBA" id="ARBA00022553"/>
    </source>
</evidence>
<sequence>MRLPFNRMGRCCCIFTRPLFFLILLGIACYMVTEVCLKINQFEHIIVLQADEARNKTIRDVENATSMLHPLNSSALNLATVLSAKLNGTALTFPIIQANIAPSLFQALTTIPRVKEVEFMGLDRWEFSYYRNDEQTFAFFSNSSAPSTSYTQPVNRDTGKLFGEAVESNYNIAFNSTRFLDGPRGILPYPSLETGKNQDLLFKSNVPMVGMGLISIGFPADEVKNQFSHLDFHGSHLHLASNDGQVLFEKELADTQIFVYNGTYSLKLKKQNGAYEDVVSNVSCKLEDDADLEHLDVKINEKKHKFYCSTVDIAGIDSVYVLAFPEDGNEAAAHKSSMLAIMLLVLTLVGSVVSLCLFIFLILKAARREIVLCDALIKQKESTQQAERKSMSKTNAFATYSHDLRASLTAITCLIQLCREDVVPNSQLAANLSQLDTYVHDLLGLLNTVLDKSKTEAGKTELVEEEFNLEQVLEDVVDMYYPVGVKKGIDVIFDQCDFSIIKFRHVRGDRRRLKEILENLLSNAIKFTTEGHVVVRCIARKTSKENAIIASNRRSTLNCLSRLCYKNGGSLHSLDDIHTVHETPNCMEFVFEVDDTGCGIPKERRKFVFENYVQITVAAAGQQGWGLGLGIVQSLVRLMGGEIRIVDKENGEKGTCFRFSVFLTVCNPVSTVMDEDGNHMQNGVSSSDLLHYFDLHFRYPNTRLEGSHVVLLLASKERRKISKRAIENIGIKVTVAETDKDLRRILYKIKEKMDHFQLNLLEKSESSPPDYLSASSNSNSGLNEGHSGATDGHEAHLPQRKSLNSKAVQNFILIVIDAAIGPSLEASAALSSFKKETRNLQCKVVYWDNPIIPRRNSRDVKEQRPLIPCDYILKKPLHGSGLYGVLRLLPVFHGAFPPESSIVKAEAVQENEGSSEITVPSNRLVKFSSNTELQKGRISTDEKQELQEIVIHDPAADQSSPNPLKGKSVLVVDDLEVLRRVASTRISKLGARVEVCENGKEAFDKVYKVLNDEKEINQETLPYDFIIMDCEMPVMDGYEATRLIRKEEKIHGIHIPIFALTAHAMPEEHRKIVDAGMDFHLCKPFDADKLMDAIRDIEGKFKH</sequence>
<dbReference type="InterPro" id="IPR036890">
    <property type="entry name" value="HATPase_C_sf"/>
</dbReference>
<comment type="catalytic activity">
    <reaction evidence="1">
        <text>ATP + protein L-histidine = ADP + protein N-phospho-L-histidine.</text>
        <dbReference type="EC" id="2.7.13.3"/>
    </reaction>
</comment>
<dbReference type="PROSITE" id="PS50109">
    <property type="entry name" value="HIS_KIN"/>
    <property type="match status" value="1"/>
</dbReference>
<evidence type="ECO:0000256" key="1">
    <source>
        <dbReference type="ARBA" id="ARBA00000085"/>
    </source>
</evidence>
<reference evidence="10 11" key="1">
    <citation type="submission" date="2025-05" db="UniProtKB">
        <authorList>
            <consortium name="RefSeq"/>
        </authorList>
    </citation>
    <scope>IDENTIFICATION</scope>
    <source>
        <tissue evidence="10 11">Leaves</tissue>
    </source>
</reference>
<evidence type="ECO:0000313" key="10">
    <source>
        <dbReference type="RefSeq" id="XP_071932448.1"/>
    </source>
</evidence>
<dbReference type="PANTHER" id="PTHR43719">
    <property type="entry name" value="TWO-COMPONENT HISTIDINE KINASE"/>
    <property type="match status" value="1"/>
</dbReference>
<feature type="compositionally biased region" description="Low complexity" evidence="5">
    <location>
        <begin position="773"/>
        <end position="788"/>
    </location>
</feature>
<dbReference type="Gene3D" id="3.40.50.2300">
    <property type="match status" value="1"/>
</dbReference>
<keyword evidence="9" id="KW-1185">Reference proteome</keyword>
<dbReference type="SUPFAM" id="SSF52172">
    <property type="entry name" value="CheY-like"/>
    <property type="match status" value="1"/>
</dbReference>
<dbReference type="GO" id="GO:0016301">
    <property type="term" value="F:kinase activity"/>
    <property type="evidence" value="ECO:0007669"/>
    <property type="project" value="UniProtKB-KW"/>
</dbReference>
<dbReference type="InterPro" id="IPR050956">
    <property type="entry name" value="2C_system_His_kinase"/>
</dbReference>
<dbReference type="InterPro" id="IPR003594">
    <property type="entry name" value="HATPase_dom"/>
</dbReference>
<dbReference type="PROSITE" id="PS51257">
    <property type="entry name" value="PROKAR_LIPOPROTEIN"/>
    <property type="match status" value="1"/>
</dbReference>
<dbReference type="CDD" id="cd00082">
    <property type="entry name" value="HisKA"/>
    <property type="match status" value="1"/>
</dbReference>
<keyword evidence="10 11" id="KW-0808">Transferase</keyword>
<dbReference type="RefSeq" id="XP_071932451.1">
    <property type="nucleotide sequence ID" value="XM_072076350.1"/>
</dbReference>
<dbReference type="GeneID" id="113724638"/>
<dbReference type="InterPro" id="IPR001789">
    <property type="entry name" value="Sig_transdc_resp-reg_receiver"/>
</dbReference>
<dbReference type="Pfam" id="PF02518">
    <property type="entry name" value="HATPase_c"/>
    <property type="match status" value="1"/>
</dbReference>
<dbReference type="InterPro" id="IPR011006">
    <property type="entry name" value="CheY-like_superfamily"/>
</dbReference>
<dbReference type="PROSITE" id="PS50110">
    <property type="entry name" value="RESPONSE_REGULATORY"/>
    <property type="match status" value="1"/>
</dbReference>